<organism evidence="2">
    <name type="scientific">uncultured Thermomicrobiales bacterium</name>
    <dbReference type="NCBI Taxonomy" id="1645740"/>
    <lineage>
        <taxon>Bacteria</taxon>
        <taxon>Pseudomonadati</taxon>
        <taxon>Thermomicrobiota</taxon>
        <taxon>Thermomicrobia</taxon>
        <taxon>Thermomicrobiales</taxon>
        <taxon>environmental samples</taxon>
    </lineage>
</organism>
<dbReference type="AlphaFoldDB" id="A0A6J4UB61"/>
<reference evidence="2" key="1">
    <citation type="submission" date="2020-02" db="EMBL/GenBank/DDBJ databases">
        <authorList>
            <person name="Meier V. D."/>
        </authorList>
    </citation>
    <scope>NUCLEOTIDE SEQUENCE</scope>
    <source>
        <strain evidence="2">AVDCRST_MAG59</strain>
    </source>
</reference>
<dbReference type="PANTHER" id="PTHR42841">
    <property type="entry name" value="AMINE OXIDASE"/>
    <property type="match status" value="1"/>
</dbReference>
<feature type="domain" description="Amine oxidase" evidence="1">
    <location>
        <begin position="28"/>
        <end position="439"/>
    </location>
</feature>
<dbReference type="InterPro" id="IPR036188">
    <property type="entry name" value="FAD/NAD-bd_sf"/>
</dbReference>
<dbReference type="InterPro" id="IPR002937">
    <property type="entry name" value="Amino_oxidase"/>
</dbReference>
<dbReference type="GO" id="GO:0016491">
    <property type="term" value="F:oxidoreductase activity"/>
    <property type="evidence" value="ECO:0007669"/>
    <property type="project" value="InterPro"/>
</dbReference>
<dbReference type="SUPFAM" id="SSF51905">
    <property type="entry name" value="FAD/NAD(P)-binding domain"/>
    <property type="match status" value="1"/>
</dbReference>
<sequence length="455" mass="48023">MTATDPPTSEIAADAGGNRPVIVVGAGLAGLVCAVALHQAGRRVVVLEAADGVGGRVRSDLHPEGFVLDRGFQILLDAYPAARRWIDHPALRPMAFDRGAHVWSGKRLLPLADPFRHPNNVLRDLTSPVFPLADKLRLARLAAMVLRKEWQSAAEARAESGDVSAAEMLWGQGFTPSLVDRFARPFWGGVLLDPSLSAAAGPLLFTLRMFLIGRAVLPAEGVGMMPAHLALRLPPGAVRLRTNVERLIREDGEVVGVVAGGETLAASAVVVATDPPTARRLTGDERVPGAEDGLGCLTVFLAGDRDPGVGPRLILDGTRRSVINHLAPLSAAQPSYAPPGQHLLAAVIVGNALARDDDDLARTARREAAEMLGQAAEAWRVLAVRRVPFSQFAQPPGEAAALPSEALADAGFYLASEATVDSSYNGAILGGEAAARAVLRDLARKGRQRVRTTEA</sequence>
<gene>
    <name evidence="2" type="ORF">AVDCRST_MAG59-1285</name>
</gene>
<protein>
    <recommendedName>
        <fullName evidence="1">Amine oxidase domain-containing protein</fullName>
    </recommendedName>
</protein>
<evidence type="ECO:0000313" key="2">
    <source>
        <dbReference type="EMBL" id="CAA9545927.1"/>
    </source>
</evidence>
<dbReference type="Pfam" id="PF01593">
    <property type="entry name" value="Amino_oxidase"/>
    <property type="match status" value="1"/>
</dbReference>
<proteinExistence type="predicted"/>
<evidence type="ECO:0000259" key="1">
    <source>
        <dbReference type="Pfam" id="PF01593"/>
    </source>
</evidence>
<dbReference type="Gene3D" id="3.50.50.60">
    <property type="entry name" value="FAD/NAD(P)-binding domain"/>
    <property type="match status" value="1"/>
</dbReference>
<name>A0A6J4UB61_9BACT</name>
<accession>A0A6J4UB61</accession>
<dbReference type="EMBL" id="CADCWF010000078">
    <property type="protein sequence ID" value="CAA9545927.1"/>
    <property type="molecule type" value="Genomic_DNA"/>
</dbReference>